<comment type="caution">
    <text evidence="10">The sequence shown here is derived from an EMBL/GenBank/DDBJ whole genome shotgun (WGS) entry which is preliminary data.</text>
</comment>
<dbReference type="GO" id="GO:0008270">
    <property type="term" value="F:zinc ion binding"/>
    <property type="evidence" value="ECO:0007669"/>
    <property type="project" value="UniProtKB-KW"/>
</dbReference>
<name>A0A813LK17_POLGL</name>
<dbReference type="SUPFAM" id="SSF118310">
    <property type="entry name" value="AN1-like Zinc finger"/>
    <property type="match status" value="1"/>
</dbReference>
<dbReference type="InterPro" id="IPR000058">
    <property type="entry name" value="Znf_AN1"/>
</dbReference>
<evidence type="ECO:0000259" key="7">
    <source>
        <dbReference type="PROSITE" id="PS51036"/>
    </source>
</evidence>
<evidence type="ECO:0000313" key="11">
    <source>
        <dbReference type="Proteomes" id="UP000626109"/>
    </source>
</evidence>
<keyword evidence="3" id="KW-0862">Zinc</keyword>
<dbReference type="EMBL" id="CAJNNV010031508">
    <property type="protein sequence ID" value="CAE8636545.1"/>
    <property type="molecule type" value="Genomic_DNA"/>
</dbReference>
<evidence type="ECO:0000313" key="9">
    <source>
        <dbReference type="EMBL" id="CAE8636545.1"/>
    </source>
</evidence>
<evidence type="ECO:0000259" key="6">
    <source>
        <dbReference type="PROSITE" id="PS50053"/>
    </source>
</evidence>
<dbReference type="Pfam" id="PF01754">
    <property type="entry name" value="zf-A20"/>
    <property type="match status" value="1"/>
</dbReference>
<keyword evidence="12" id="KW-1185">Reference proteome</keyword>
<dbReference type="InterPro" id="IPR000626">
    <property type="entry name" value="Ubiquitin-like_dom"/>
</dbReference>
<proteinExistence type="predicted"/>
<dbReference type="SMART" id="SM00213">
    <property type="entry name" value="UBQ"/>
    <property type="match status" value="1"/>
</dbReference>
<evidence type="ECO:0000256" key="3">
    <source>
        <dbReference type="ARBA" id="ARBA00022833"/>
    </source>
</evidence>
<sequence length="235" mass="25548">MELSVKGSGSIKSFKFEAVEASLTVAELKKKCQEECGLETNQQRLFLKGKLLKDEDTLEASKITDKATLFLVKGAAPVSGGASGSAAKEDKKEESSTPAVSVSCLGGCGFFGSPSTENYCSKCFGIKNNKEEEEAAKAKAERKEEEKKKEDSEKPEVVEEPPRKPQEDVTKCWHCTKKCGLTGFLCRCEYVFCSKCRHAEDHDCIFDHKGKGREILAKNNPNITVKGGGSGFSGV</sequence>
<feature type="domain" description="AN1-type" evidence="8">
    <location>
        <begin position="166"/>
        <end position="212"/>
    </location>
</feature>
<dbReference type="EMBL" id="CAJNNW010035974">
    <property type="protein sequence ID" value="CAE8731194.1"/>
    <property type="molecule type" value="Genomic_DNA"/>
</dbReference>
<evidence type="ECO:0008006" key="13">
    <source>
        <dbReference type="Google" id="ProtNLM"/>
    </source>
</evidence>
<evidence type="ECO:0000256" key="4">
    <source>
        <dbReference type="PROSITE-ProRule" id="PRU00449"/>
    </source>
</evidence>
<dbReference type="Gene3D" id="1.20.5.4770">
    <property type="match status" value="1"/>
</dbReference>
<dbReference type="PROSITE" id="PS50053">
    <property type="entry name" value="UBIQUITIN_2"/>
    <property type="match status" value="1"/>
</dbReference>
<evidence type="ECO:0000256" key="1">
    <source>
        <dbReference type="ARBA" id="ARBA00022723"/>
    </source>
</evidence>
<feature type="domain" description="A20-type" evidence="7">
    <location>
        <begin position="98"/>
        <end position="132"/>
    </location>
</feature>
<accession>A0A813LK17</accession>
<evidence type="ECO:0000313" key="12">
    <source>
        <dbReference type="Proteomes" id="UP000654075"/>
    </source>
</evidence>
<dbReference type="AlphaFoldDB" id="A0A813LK17"/>
<evidence type="ECO:0000256" key="2">
    <source>
        <dbReference type="ARBA" id="ARBA00022771"/>
    </source>
</evidence>
<dbReference type="PROSITE" id="PS51039">
    <property type="entry name" value="ZF_AN1"/>
    <property type="match status" value="1"/>
</dbReference>
<evidence type="ECO:0000259" key="8">
    <source>
        <dbReference type="PROSITE" id="PS51039"/>
    </source>
</evidence>
<dbReference type="PANTHER" id="PTHR10634">
    <property type="entry name" value="AN1-TYPE ZINC FINGER PROTEIN"/>
    <property type="match status" value="1"/>
</dbReference>
<dbReference type="OMA" id="DVNRCWT"/>
<keyword evidence="2 4" id="KW-0863">Zinc-finger</keyword>
<dbReference type="Gene3D" id="4.10.1110.10">
    <property type="entry name" value="AN1-like Zinc finger"/>
    <property type="match status" value="1"/>
</dbReference>
<gene>
    <name evidence="9" type="ORF">PGLA1383_LOCUS51974</name>
    <name evidence="10" type="ORF">PGLA2088_LOCUS45938</name>
</gene>
<feature type="domain" description="Ubiquitin-like" evidence="6">
    <location>
        <begin position="1"/>
        <end position="72"/>
    </location>
</feature>
<dbReference type="Gene3D" id="3.10.20.90">
    <property type="entry name" value="Phosphatidylinositol 3-kinase Catalytic Subunit, Chain A, domain 1"/>
    <property type="match status" value="1"/>
</dbReference>
<evidence type="ECO:0000313" key="10">
    <source>
        <dbReference type="EMBL" id="CAE8731194.1"/>
    </source>
</evidence>
<dbReference type="OrthoDB" id="428577at2759"/>
<dbReference type="Proteomes" id="UP000626109">
    <property type="component" value="Unassembled WGS sequence"/>
</dbReference>
<reference evidence="10" key="1">
    <citation type="submission" date="2021-02" db="EMBL/GenBank/DDBJ databases">
        <authorList>
            <person name="Dougan E. K."/>
            <person name="Rhodes N."/>
            <person name="Thang M."/>
            <person name="Chan C."/>
        </authorList>
    </citation>
    <scope>NUCLEOTIDE SEQUENCE</scope>
</reference>
<dbReference type="GO" id="GO:0003677">
    <property type="term" value="F:DNA binding"/>
    <property type="evidence" value="ECO:0007669"/>
    <property type="project" value="InterPro"/>
</dbReference>
<dbReference type="Pfam" id="PF00240">
    <property type="entry name" value="ubiquitin"/>
    <property type="match status" value="1"/>
</dbReference>
<dbReference type="Proteomes" id="UP000654075">
    <property type="component" value="Unassembled WGS sequence"/>
</dbReference>
<dbReference type="InterPro" id="IPR050652">
    <property type="entry name" value="AN1_A20_ZnFinger"/>
</dbReference>
<protein>
    <recommendedName>
        <fullName evidence="13">A20-type domain-containing protein</fullName>
    </recommendedName>
</protein>
<dbReference type="PANTHER" id="PTHR10634:SF149">
    <property type="entry name" value="AN1-TYPE DOMAIN-CONTAINING PROTEIN-RELATED"/>
    <property type="match status" value="1"/>
</dbReference>
<dbReference type="SUPFAM" id="SSF54236">
    <property type="entry name" value="Ubiquitin-like"/>
    <property type="match status" value="1"/>
</dbReference>
<dbReference type="InterPro" id="IPR029071">
    <property type="entry name" value="Ubiquitin-like_domsf"/>
</dbReference>
<dbReference type="SMART" id="SM00259">
    <property type="entry name" value="ZnF_A20"/>
    <property type="match status" value="1"/>
</dbReference>
<evidence type="ECO:0000256" key="5">
    <source>
        <dbReference type="SAM" id="MobiDB-lite"/>
    </source>
</evidence>
<dbReference type="InterPro" id="IPR035896">
    <property type="entry name" value="AN1-like_Znf"/>
</dbReference>
<dbReference type="InterPro" id="IPR002653">
    <property type="entry name" value="Znf_A20"/>
</dbReference>
<feature type="region of interest" description="Disordered" evidence="5">
    <location>
        <begin position="136"/>
        <end position="163"/>
    </location>
</feature>
<dbReference type="SMART" id="SM00154">
    <property type="entry name" value="ZnF_AN1"/>
    <property type="match status" value="1"/>
</dbReference>
<dbReference type="SUPFAM" id="SSF57716">
    <property type="entry name" value="Glucocorticoid receptor-like (DNA-binding domain)"/>
    <property type="match status" value="1"/>
</dbReference>
<keyword evidence="1" id="KW-0479">Metal-binding</keyword>
<organism evidence="10 11">
    <name type="scientific">Polarella glacialis</name>
    <name type="common">Dinoflagellate</name>
    <dbReference type="NCBI Taxonomy" id="89957"/>
    <lineage>
        <taxon>Eukaryota</taxon>
        <taxon>Sar</taxon>
        <taxon>Alveolata</taxon>
        <taxon>Dinophyceae</taxon>
        <taxon>Suessiales</taxon>
        <taxon>Suessiaceae</taxon>
        <taxon>Polarella</taxon>
    </lineage>
</organism>
<dbReference type="PROSITE" id="PS51036">
    <property type="entry name" value="ZF_A20"/>
    <property type="match status" value="1"/>
</dbReference>